<reference evidence="2 3" key="1">
    <citation type="journal article" date="2011" name="Environ. Microbiol.">
        <title>Genome of alkaliphilic Bacillus pseudofirmus OF4 reveals adaptations that support the ability to grow in an external pH range from 7.5 to 11.4.</title>
        <authorList>
            <person name="Janto B."/>
            <person name="Ahmed A."/>
            <person name="Ito M."/>
            <person name="Liu J."/>
            <person name="Hicks D.B."/>
            <person name="Pagni S."/>
            <person name="Fackelmayer O.J."/>
            <person name="Smith T.A."/>
            <person name="Earl J."/>
            <person name="Elbourne L.D."/>
            <person name="Hassan K."/>
            <person name="Paulsen I.T."/>
            <person name="Kolsto A.B."/>
            <person name="Tourasse N.J."/>
            <person name="Ehrlich G.D."/>
            <person name="Boissy R."/>
            <person name="Ivey D.M."/>
            <person name="Li G."/>
            <person name="Xue Y."/>
            <person name="Ma Y."/>
            <person name="Hu F.Z."/>
            <person name="Krulwich T.A."/>
        </authorList>
    </citation>
    <scope>NUCLEOTIDE SEQUENCE [LARGE SCALE GENOMIC DNA]</scope>
    <source>
        <strain evidence="3">ATCC BAA-2126 / JCM 17055 / OF4</strain>
    </source>
</reference>
<evidence type="ECO:0000313" key="3">
    <source>
        <dbReference type="Proteomes" id="UP000001544"/>
    </source>
</evidence>
<keyword evidence="3" id="KW-1185">Reference proteome</keyword>
<protein>
    <submittedName>
        <fullName evidence="2">Flagellar motility related protein</fullName>
    </submittedName>
</protein>
<name>D3FT11_ALKPO</name>
<keyword evidence="2" id="KW-0969">Cilium</keyword>
<dbReference type="STRING" id="398511.BpOF4_00050"/>
<dbReference type="HOGENOM" id="CLU_116152_0_0_9"/>
<keyword evidence="2" id="KW-0282">Flagellum</keyword>
<evidence type="ECO:0000313" key="2">
    <source>
        <dbReference type="EMBL" id="ADC48079.1"/>
    </source>
</evidence>
<dbReference type="Proteomes" id="UP000001544">
    <property type="component" value="Chromosome"/>
</dbReference>
<dbReference type="InterPro" id="IPR046118">
    <property type="entry name" value="DUF6115"/>
</dbReference>
<feature type="compositionally biased region" description="Polar residues" evidence="1">
    <location>
        <begin position="85"/>
        <end position="94"/>
    </location>
</feature>
<accession>D3FT11</accession>
<feature type="region of interest" description="Disordered" evidence="1">
    <location>
        <begin position="73"/>
        <end position="120"/>
    </location>
</feature>
<feature type="compositionally biased region" description="Basic and acidic residues" evidence="1">
    <location>
        <begin position="73"/>
        <end position="84"/>
    </location>
</feature>
<dbReference type="RefSeq" id="WP_012959362.1">
    <property type="nucleotide sequence ID" value="NC_013791.2"/>
</dbReference>
<dbReference type="eggNOG" id="ENOG5032ZAF">
    <property type="taxonomic scope" value="Bacteria"/>
</dbReference>
<dbReference type="Pfam" id="PF19610">
    <property type="entry name" value="DUF6115"/>
    <property type="match status" value="1"/>
</dbReference>
<dbReference type="AlphaFoldDB" id="D3FT11"/>
<evidence type="ECO:0000256" key="1">
    <source>
        <dbReference type="SAM" id="MobiDB-lite"/>
    </source>
</evidence>
<proteinExistence type="predicted"/>
<gene>
    <name evidence="2" type="primary">swrB</name>
    <name evidence="2" type="ordered locus">BpOF4_00050</name>
</gene>
<sequence length="188" mass="21612">MVYILTISLLLHGLTILWMMTLAKKISVGPPSGHTENEKVKREIEDLLFAYTSEMKEENERLLYEIKQLKEVPSPRENKSKGENNEQGQSTSLQQDKRDGKTFKSRDDHPQIKKPVNIEQEKDPFLDEKYNDYLPPSPSCNEESAAIFEQSDTANVLMLSKRGLNAEQIAKQLQLGKGEVELILKFYR</sequence>
<organism evidence="2 3">
    <name type="scientific">Alkalihalophilus pseudofirmus (strain ATCC BAA-2126 / JCM 17055 / OF4)</name>
    <name type="common">Bacillus pseudofirmus</name>
    <dbReference type="NCBI Taxonomy" id="398511"/>
    <lineage>
        <taxon>Bacteria</taxon>
        <taxon>Bacillati</taxon>
        <taxon>Bacillota</taxon>
        <taxon>Bacilli</taxon>
        <taxon>Bacillales</taxon>
        <taxon>Bacillaceae</taxon>
        <taxon>Alkalihalophilus</taxon>
    </lineage>
</organism>
<dbReference type="EMBL" id="CP001878">
    <property type="protein sequence ID" value="ADC48079.1"/>
    <property type="molecule type" value="Genomic_DNA"/>
</dbReference>
<keyword evidence="2" id="KW-0966">Cell projection</keyword>
<dbReference type="KEGG" id="bpf:BpOF4_00050"/>
<feature type="compositionally biased region" description="Basic and acidic residues" evidence="1">
    <location>
        <begin position="95"/>
        <end position="111"/>
    </location>
</feature>